<name>A0A3N1D3Y4_9ACTN</name>
<accession>A0A3N1D3Y4</accession>
<evidence type="ECO:0000313" key="1">
    <source>
        <dbReference type="EMBL" id="ROO88196.1"/>
    </source>
</evidence>
<proteinExistence type="predicted"/>
<dbReference type="EMBL" id="RJKE01000001">
    <property type="protein sequence ID" value="ROO88196.1"/>
    <property type="molecule type" value="Genomic_DNA"/>
</dbReference>
<dbReference type="RefSeq" id="WP_123667463.1">
    <property type="nucleotide sequence ID" value="NZ_RJKE01000001.1"/>
</dbReference>
<protein>
    <submittedName>
        <fullName evidence="1">Uncharacterized protein</fullName>
    </submittedName>
</protein>
<reference evidence="1 2" key="1">
    <citation type="submission" date="2018-11" db="EMBL/GenBank/DDBJ databases">
        <title>Sequencing the genomes of 1000 actinobacteria strains.</title>
        <authorList>
            <person name="Klenk H.-P."/>
        </authorList>
    </citation>
    <scope>NUCLEOTIDE SEQUENCE [LARGE SCALE GENOMIC DNA]</scope>
    <source>
        <strain evidence="1 2">DSM 44254</strain>
    </source>
</reference>
<dbReference type="Proteomes" id="UP000272400">
    <property type="component" value="Unassembled WGS sequence"/>
</dbReference>
<organism evidence="1 2">
    <name type="scientific">Actinocorallia herbida</name>
    <dbReference type="NCBI Taxonomy" id="58109"/>
    <lineage>
        <taxon>Bacteria</taxon>
        <taxon>Bacillati</taxon>
        <taxon>Actinomycetota</taxon>
        <taxon>Actinomycetes</taxon>
        <taxon>Streptosporangiales</taxon>
        <taxon>Thermomonosporaceae</taxon>
        <taxon>Actinocorallia</taxon>
    </lineage>
</organism>
<evidence type="ECO:0000313" key="2">
    <source>
        <dbReference type="Proteomes" id="UP000272400"/>
    </source>
</evidence>
<keyword evidence="2" id="KW-1185">Reference proteome</keyword>
<dbReference type="AlphaFoldDB" id="A0A3N1D3Y4"/>
<comment type="caution">
    <text evidence="1">The sequence shown here is derived from an EMBL/GenBank/DDBJ whole genome shotgun (WGS) entry which is preliminary data.</text>
</comment>
<dbReference type="OrthoDB" id="196248at2"/>
<gene>
    <name evidence="1" type="ORF">EDD29_5858</name>
</gene>
<sequence length="108" mass="11755">MAMAKKGSRLIEVGGTGFRWKVRRRPTYCQAMGWTPLTFVVERAEEPRSRLVVTLPRAHPGNWLEPPTAAVTPSMVIAAVAEGIERGWRPCEGGPGSLLELGESAVRG</sequence>